<evidence type="ECO:0000313" key="6">
    <source>
        <dbReference type="EMBL" id="KHJ75575.1"/>
    </source>
</evidence>
<feature type="domain" description="Laminin IV type A" evidence="5">
    <location>
        <begin position="1"/>
        <end position="114"/>
    </location>
</feature>
<keyword evidence="3" id="KW-1015">Disulfide bond</keyword>
<dbReference type="InterPro" id="IPR000034">
    <property type="entry name" value="Laminin_IV"/>
</dbReference>
<evidence type="ECO:0000313" key="7">
    <source>
        <dbReference type="Proteomes" id="UP000053660"/>
    </source>
</evidence>
<protein>
    <recommendedName>
        <fullName evidence="5">Laminin IV type A domain-containing protein</fullName>
    </recommendedName>
</protein>
<evidence type="ECO:0000256" key="4">
    <source>
        <dbReference type="ARBA" id="ARBA00023180"/>
    </source>
</evidence>
<reference evidence="6 7" key="1">
    <citation type="submission" date="2014-03" db="EMBL/GenBank/DDBJ databases">
        <title>Draft genome of the hookworm Oesophagostomum dentatum.</title>
        <authorList>
            <person name="Mitreva M."/>
        </authorList>
    </citation>
    <scope>NUCLEOTIDE SEQUENCE [LARGE SCALE GENOMIC DNA]</scope>
    <source>
        <strain evidence="6 7">OD-Hann</strain>
    </source>
</reference>
<organism evidence="6 7">
    <name type="scientific">Oesophagostomum dentatum</name>
    <name type="common">Nodular worm</name>
    <dbReference type="NCBI Taxonomy" id="61180"/>
    <lineage>
        <taxon>Eukaryota</taxon>
        <taxon>Metazoa</taxon>
        <taxon>Ecdysozoa</taxon>
        <taxon>Nematoda</taxon>
        <taxon>Chromadorea</taxon>
        <taxon>Rhabditida</taxon>
        <taxon>Rhabditina</taxon>
        <taxon>Rhabditomorpha</taxon>
        <taxon>Strongyloidea</taxon>
        <taxon>Strongylidae</taxon>
        <taxon>Oesophagostomum</taxon>
    </lineage>
</organism>
<proteinExistence type="predicted"/>
<name>A0A0B1RWX9_OESDE</name>
<keyword evidence="7" id="KW-1185">Reference proteome</keyword>
<evidence type="ECO:0000256" key="3">
    <source>
        <dbReference type="ARBA" id="ARBA00023157"/>
    </source>
</evidence>
<dbReference type="SMART" id="SM00281">
    <property type="entry name" value="LamB"/>
    <property type="match status" value="1"/>
</dbReference>
<accession>A0A0B1RWX9</accession>
<evidence type="ECO:0000256" key="1">
    <source>
        <dbReference type="ARBA" id="ARBA00022729"/>
    </source>
</evidence>
<sequence length="202" mass="22052">MSSHPQEGPHTMSSDADVRLYGNNMTAEFWAPEQPANPEEAFNVRVKLLPENFLLSNGQPITRADLMMLLHSLQNITIKASYFSNPKSAQLVEFGLEVAGENNVLALRLTAVQVVNTALLGITGSRSGHISELVCLVSAMDIRDHVTLIQEFASTVNTAPTETTASSAKKDTMEMRPMAVHTLACLVNVHSRPQITSQPDVR</sequence>
<dbReference type="Proteomes" id="UP000053660">
    <property type="component" value="Unassembled WGS sequence"/>
</dbReference>
<dbReference type="EMBL" id="KN612611">
    <property type="protein sequence ID" value="KHJ75575.1"/>
    <property type="molecule type" value="Genomic_DNA"/>
</dbReference>
<dbReference type="Pfam" id="PF00052">
    <property type="entry name" value="Laminin_B"/>
    <property type="match status" value="1"/>
</dbReference>
<keyword evidence="2" id="KW-0677">Repeat</keyword>
<dbReference type="PROSITE" id="PS51115">
    <property type="entry name" value="LAMININ_IVA"/>
    <property type="match status" value="1"/>
</dbReference>
<evidence type="ECO:0000256" key="2">
    <source>
        <dbReference type="ARBA" id="ARBA00022737"/>
    </source>
</evidence>
<keyword evidence="1" id="KW-0732">Signal</keyword>
<keyword evidence="4" id="KW-0325">Glycoprotein</keyword>
<dbReference type="OrthoDB" id="10011303at2759"/>
<dbReference type="AlphaFoldDB" id="A0A0B1RWX9"/>
<gene>
    <name evidence="6" type="ORF">OESDEN_24809</name>
</gene>
<evidence type="ECO:0000259" key="5">
    <source>
        <dbReference type="PROSITE" id="PS51115"/>
    </source>
</evidence>